<proteinExistence type="predicted"/>
<keyword evidence="1" id="KW-0812">Transmembrane</keyword>
<dbReference type="Pfam" id="PF09990">
    <property type="entry name" value="DUF2231"/>
    <property type="match status" value="1"/>
</dbReference>
<feature type="transmembrane region" description="Helical" evidence="1">
    <location>
        <begin position="34"/>
        <end position="52"/>
    </location>
</feature>
<name>A0A382AQJ2_9ZZZZ</name>
<dbReference type="EMBL" id="UINC01026364">
    <property type="protein sequence ID" value="SVB03679.1"/>
    <property type="molecule type" value="Genomic_DNA"/>
</dbReference>
<feature type="transmembrane region" description="Helical" evidence="1">
    <location>
        <begin position="103"/>
        <end position="120"/>
    </location>
</feature>
<accession>A0A382AQJ2</accession>
<gene>
    <name evidence="3" type="ORF">METZ01_LOCUS156533</name>
</gene>
<evidence type="ECO:0000313" key="3">
    <source>
        <dbReference type="EMBL" id="SVB03679.1"/>
    </source>
</evidence>
<keyword evidence="1" id="KW-0472">Membrane</keyword>
<sequence>MIIHFPIVLVVLGLAVDVFRVFRPRVLSGVPEWLYAFAALAAGAAYVSGRVAADNVFVPGMAHPIVQSHGTWGLVTVVSLLVLTGLRVMFLRRAVPDHLSLRILFVVLGIAVNFLMVQTAERGGRLVFEQGVGVIPGPVPRSIEVTSPN</sequence>
<evidence type="ECO:0000259" key="2">
    <source>
        <dbReference type="Pfam" id="PF09990"/>
    </source>
</evidence>
<feature type="domain" description="DUF2231" evidence="2">
    <location>
        <begin position="1"/>
        <end position="135"/>
    </location>
</feature>
<feature type="transmembrane region" description="Helical" evidence="1">
    <location>
        <begin position="6"/>
        <end position="22"/>
    </location>
</feature>
<dbReference type="InterPro" id="IPR019251">
    <property type="entry name" value="DUF2231_TM"/>
</dbReference>
<reference evidence="3" key="1">
    <citation type="submission" date="2018-05" db="EMBL/GenBank/DDBJ databases">
        <authorList>
            <person name="Lanie J.A."/>
            <person name="Ng W.-L."/>
            <person name="Kazmierczak K.M."/>
            <person name="Andrzejewski T.M."/>
            <person name="Davidsen T.M."/>
            <person name="Wayne K.J."/>
            <person name="Tettelin H."/>
            <person name="Glass J.I."/>
            <person name="Rusch D."/>
            <person name="Podicherti R."/>
            <person name="Tsui H.-C.T."/>
            <person name="Winkler M.E."/>
        </authorList>
    </citation>
    <scope>NUCLEOTIDE SEQUENCE</scope>
</reference>
<organism evidence="3">
    <name type="scientific">marine metagenome</name>
    <dbReference type="NCBI Taxonomy" id="408172"/>
    <lineage>
        <taxon>unclassified sequences</taxon>
        <taxon>metagenomes</taxon>
        <taxon>ecological metagenomes</taxon>
    </lineage>
</organism>
<dbReference type="AlphaFoldDB" id="A0A382AQJ2"/>
<protein>
    <recommendedName>
        <fullName evidence="2">DUF2231 domain-containing protein</fullName>
    </recommendedName>
</protein>
<feature type="transmembrane region" description="Helical" evidence="1">
    <location>
        <begin position="72"/>
        <end position="91"/>
    </location>
</feature>
<evidence type="ECO:0000256" key="1">
    <source>
        <dbReference type="SAM" id="Phobius"/>
    </source>
</evidence>
<keyword evidence="1" id="KW-1133">Transmembrane helix</keyword>